<feature type="region of interest" description="Disordered" evidence="3">
    <location>
        <begin position="1"/>
        <end position="70"/>
    </location>
</feature>
<dbReference type="WBParaSite" id="PSAMB.scaffold230size63538.g3741.t2">
    <property type="protein sequence ID" value="PSAMB.scaffold230size63538.g3741.t2"/>
    <property type="gene ID" value="PSAMB.scaffold230size63538.g3741"/>
</dbReference>
<dbReference type="InterPro" id="IPR042426">
    <property type="entry name" value="CDPF1"/>
</dbReference>
<dbReference type="PANTHER" id="PTHR31849:SF1">
    <property type="entry name" value="CYSTEINE-RICH DPF MOTIF DOMAIN-CONTAINING PROTEIN 1"/>
    <property type="match status" value="1"/>
</dbReference>
<name>A0A914VQ66_9BILA</name>
<feature type="compositionally biased region" description="Low complexity" evidence="3">
    <location>
        <begin position="1"/>
        <end position="29"/>
    </location>
</feature>
<proteinExistence type="inferred from homology"/>
<protein>
    <recommendedName>
        <fullName evidence="2">Cysteine-rich DPF motif domain-containing protein 1</fullName>
    </recommendedName>
</protein>
<dbReference type="Pfam" id="PF10170">
    <property type="entry name" value="C6_DPF"/>
    <property type="match status" value="1"/>
</dbReference>
<evidence type="ECO:0000259" key="4">
    <source>
        <dbReference type="Pfam" id="PF10170"/>
    </source>
</evidence>
<feature type="compositionally biased region" description="Polar residues" evidence="3">
    <location>
        <begin position="55"/>
        <end position="64"/>
    </location>
</feature>
<evidence type="ECO:0000313" key="5">
    <source>
        <dbReference type="Proteomes" id="UP000887566"/>
    </source>
</evidence>
<dbReference type="PANTHER" id="PTHR31849">
    <property type="entry name" value="CYSTEINE-RICH PDF MOTIF DOMAIN-CONTAINING PROTEIN 1"/>
    <property type="match status" value="1"/>
</dbReference>
<accession>A0A914VQ66</accession>
<evidence type="ECO:0000313" key="6">
    <source>
        <dbReference type="WBParaSite" id="PSAMB.scaffold230size63538.g3741.t2"/>
    </source>
</evidence>
<comment type="similarity">
    <text evidence="1">Belongs to the CDPF1 family.</text>
</comment>
<reference evidence="6" key="1">
    <citation type="submission" date="2022-11" db="UniProtKB">
        <authorList>
            <consortium name="WormBaseParasite"/>
        </authorList>
    </citation>
    <scope>IDENTIFICATION</scope>
</reference>
<dbReference type="PRINTS" id="PR01995">
    <property type="entry name" value="UPF0595"/>
</dbReference>
<sequence length="197" mass="21202">MEAVEASTLSDSAATAQASTSTPTSTVEPTPKPTEQPTSTVQHTTVEPTPKPTEQPASTVQQSTGKEEAEEPEKPVFSCCICGLVETCDYYGNTPPFTKPIAFKENVYIMRDPFSPPGTKSSTSYLLLGGECSACGASVCADQTSCSVFYAKRFCIRCCKLNYQRFPHEIQKEICKIAASHESSSSSEKPSDTATTR</sequence>
<evidence type="ECO:0000256" key="2">
    <source>
        <dbReference type="ARBA" id="ARBA00014801"/>
    </source>
</evidence>
<feature type="domain" description="Cysteine-rich DPF motif" evidence="4">
    <location>
        <begin position="77"/>
        <end position="174"/>
    </location>
</feature>
<evidence type="ECO:0000256" key="3">
    <source>
        <dbReference type="SAM" id="MobiDB-lite"/>
    </source>
</evidence>
<dbReference type="InterPro" id="IPR018785">
    <property type="entry name" value="CDPF1_dom"/>
</dbReference>
<organism evidence="5 6">
    <name type="scientific">Plectus sambesii</name>
    <dbReference type="NCBI Taxonomy" id="2011161"/>
    <lineage>
        <taxon>Eukaryota</taxon>
        <taxon>Metazoa</taxon>
        <taxon>Ecdysozoa</taxon>
        <taxon>Nematoda</taxon>
        <taxon>Chromadorea</taxon>
        <taxon>Plectida</taxon>
        <taxon>Plectina</taxon>
        <taxon>Plectoidea</taxon>
        <taxon>Plectidae</taxon>
        <taxon>Plectus</taxon>
    </lineage>
</organism>
<feature type="compositionally biased region" description="Polar residues" evidence="3">
    <location>
        <begin position="35"/>
        <end position="47"/>
    </location>
</feature>
<keyword evidence="5" id="KW-1185">Reference proteome</keyword>
<dbReference type="AlphaFoldDB" id="A0A914VQ66"/>
<evidence type="ECO:0000256" key="1">
    <source>
        <dbReference type="ARBA" id="ARBA00007917"/>
    </source>
</evidence>
<dbReference type="Proteomes" id="UP000887566">
    <property type="component" value="Unplaced"/>
</dbReference>